<feature type="transmembrane region" description="Helical" evidence="1">
    <location>
        <begin position="38"/>
        <end position="57"/>
    </location>
</feature>
<dbReference type="InterPro" id="IPR037185">
    <property type="entry name" value="EmrE-like"/>
</dbReference>
<feature type="transmembrane region" description="Helical" evidence="1">
    <location>
        <begin position="77"/>
        <end position="110"/>
    </location>
</feature>
<reference evidence="3 4" key="1">
    <citation type="journal article" date="2011" name="J. Bacteriol.">
        <title>Complete Genome Sequence of the Type Strain Pseudomonas stutzeri CGMCC 1.1803.</title>
        <authorList>
            <person name="Chen M."/>
            <person name="Yan Y."/>
            <person name="Zhang W."/>
            <person name="Lu W."/>
            <person name="Wang J."/>
            <person name="Ping S."/>
            <person name="Lin M."/>
        </authorList>
    </citation>
    <scope>NUCLEOTIDE SEQUENCE [LARGE SCALE GENOMIC DNA]</scope>
    <source>
        <strain evidence="4">ATCC 17588 / DSM 5190 / CCUG 11256 / JCM 5965 / LMG 11199 / NCIMB 11358 / Stanier 221</strain>
    </source>
</reference>
<evidence type="ECO:0000256" key="1">
    <source>
        <dbReference type="SAM" id="Phobius"/>
    </source>
</evidence>
<gene>
    <name evidence="3" type="ordered locus">PSTAB_0123</name>
</gene>
<dbReference type="Proteomes" id="UP000008932">
    <property type="component" value="Chromosome"/>
</dbReference>
<organism evidence="3 4">
    <name type="scientific">Stutzerimonas stutzeri (strain ATCC 17588 / DSM 5190 / CCUG 11256 / JCM 5965 / LMG 11199 / NBRC 14165 / NCIMB 11358 / Stanier 221)</name>
    <name type="common">Pseudomonas stutzeri</name>
    <dbReference type="NCBI Taxonomy" id="96563"/>
    <lineage>
        <taxon>Bacteria</taxon>
        <taxon>Pseudomonadati</taxon>
        <taxon>Pseudomonadota</taxon>
        <taxon>Gammaproteobacteria</taxon>
        <taxon>Pseudomonadales</taxon>
        <taxon>Pseudomonadaceae</taxon>
        <taxon>Stutzerimonas</taxon>
    </lineage>
</organism>
<reference evidence="4" key="3">
    <citation type="submission" date="2011-06" db="EMBL/GenBank/DDBJ databases">
        <title>Complete genome sequence of Pseudomonas stutzeri strain CGMCC 1.1803.</title>
        <authorList>
            <person name="Yan Y."/>
            <person name="Chen M."/>
            <person name="Lu W."/>
            <person name="Zhang W."/>
            <person name="Ping S."/>
            <person name="Lin M."/>
        </authorList>
    </citation>
    <scope>NUCLEOTIDE SEQUENCE [LARGE SCALE GENOMIC DNA]</scope>
    <source>
        <strain evidence="4">ATCC 17588 / DSM 5190 / CCUG 11256 / JCM 5965 / LMG 11199 / NCIMB 11358 / Stanier 221</strain>
    </source>
</reference>
<proteinExistence type="predicted"/>
<sequence length="319" mass="34287">MKQGVFYGSLAGAAWGLVFLSPALLADFSPLLLSCGRFLMYGVIALLIGLPLARGLLRKLSLADLLALTRLSLTGNIVYFVLLAAAVQRVGIAATSLVIGVLPLTITLLGRNEADAPALRRLLWPLLAVLVGIVCINLEALLGGSGQSQPLDERVQGMVYAVLALACWSWFATDNARCLKRQTHFNSNEWSLLTGMITGLLAGCIWLAAELLGLTAVQIELPAERWQSFWLVNLVLAVVASWLGYTFWNASTRRLPLTLSGQMVVFETLFALVYGFVYLQRLPTLLEGFAILLLLGGVCAAVARHGKPAVTAPVNVTLG</sequence>
<feature type="transmembrane region" description="Helical" evidence="1">
    <location>
        <begin position="255"/>
        <end position="279"/>
    </location>
</feature>
<protein>
    <recommendedName>
        <fullName evidence="2">EamA domain-containing protein</fullName>
    </recommendedName>
</protein>
<feature type="transmembrane region" description="Helical" evidence="1">
    <location>
        <begin position="285"/>
        <end position="303"/>
    </location>
</feature>
<dbReference type="InterPro" id="IPR000620">
    <property type="entry name" value="EamA_dom"/>
</dbReference>
<feature type="transmembrane region" description="Helical" evidence="1">
    <location>
        <begin position="154"/>
        <end position="171"/>
    </location>
</feature>
<keyword evidence="1" id="KW-0812">Transmembrane</keyword>
<feature type="transmembrane region" description="Helical" evidence="1">
    <location>
        <begin position="122"/>
        <end position="142"/>
    </location>
</feature>
<dbReference type="HOGENOM" id="CLU_058004_1_0_6"/>
<name>F8H476_STUS2</name>
<feature type="transmembrane region" description="Helical" evidence="1">
    <location>
        <begin position="229"/>
        <end position="248"/>
    </location>
</feature>
<feature type="transmembrane region" description="Helical" evidence="1">
    <location>
        <begin position="6"/>
        <end position="26"/>
    </location>
</feature>
<feature type="domain" description="EamA" evidence="2">
    <location>
        <begin position="4"/>
        <end position="133"/>
    </location>
</feature>
<dbReference type="EMBL" id="CP002881">
    <property type="protein sequence ID" value="AEJ03404.1"/>
    <property type="molecule type" value="Genomic_DNA"/>
</dbReference>
<evidence type="ECO:0000259" key="2">
    <source>
        <dbReference type="Pfam" id="PF00892"/>
    </source>
</evidence>
<feature type="transmembrane region" description="Helical" evidence="1">
    <location>
        <begin position="192"/>
        <end position="209"/>
    </location>
</feature>
<evidence type="ECO:0000313" key="4">
    <source>
        <dbReference type="Proteomes" id="UP000008932"/>
    </source>
</evidence>
<accession>F8H476</accession>
<dbReference type="KEGG" id="psz:PSTAB_0123"/>
<dbReference type="AlphaFoldDB" id="F8H476"/>
<keyword evidence="1" id="KW-1133">Transmembrane helix</keyword>
<reference key="2">
    <citation type="submission" date="2011-06" db="EMBL/GenBank/DDBJ databases">
        <title>Complete Genome Sequence of Pseudomonas stutzeri Strain CGMCC 1.1803.</title>
        <authorList>
            <person name="Yan Y."/>
            <person name="Chen M."/>
            <person name="Lu W."/>
            <person name="Zhang W."/>
            <person name="Ping S."/>
            <person name="Lin M."/>
        </authorList>
    </citation>
    <scope>NUCLEOTIDE SEQUENCE</scope>
    <source>
        <strain>ATCC 17588</strain>
    </source>
</reference>
<keyword evidence="1" id="KW-0472">Membrane</keyword>
<dbReference type="Pfam" id="PF00892">
    <property type="entry name" value="EamA"/>
    <property type="match status" value="1"/>
</dbReference>
<dbReference type="GO" id="GO:0016020">
    <property type="term" value="C:membrane"/>
    <property type="evidence" value="ECO:0007669"/>
    <property type="project" value="InterPro"/>
</dbReference>
<dbReference type="SUPFAM" id="SSF103481">
    <property type="entry name" value="Multidrug resistance efflux transporter EmrE"/>
    <property type="match status" value="1"/>
</dbReference>
<evidence type="ECO:0000313" key="3">
    <source>
        <dbReference type="EMBL" id="AEJ03404.1"/>
    </source>
</evidence>